<name>A0ABT5VK44_9BACI</name>
<keyword evidence="4" id="KW-0808">Transferase</keyword>
<keyword evidence="7" id="KW-0067">ATP-binding</keyword>
<feature type="transmembrane region" description="Helical" evidence="10">
    <location>
        <begin position="329"/>
        <end position="346"/>
    </location>
</feature>
<protein>
    <recommendedName>
        <fullName evidence="2">histidine kinase</fullName>
        <ecNumber evidence="2">2.7.13.3</ecNumber>
    </recommendedName>
</protein>
<proteinExistence type="predicted"/>
<keyword evidence="6 12" id="KW-0418">Kinase</keyword>
<keyword evidence="10" id="KW-0472">Membrane</keyword>
<evidence type="ECO:0000256" key="7">
    <source>
        <dbReference type="ARBA" id="ARBA00022840"/>
    </source>
</evidence>
<sequence>MKNKILLYMVPILTVIVAVFFLFFYEKSERMYSAVDGKLDLSTTSIKELGPTSLTGEWYFYWNEWLDPAHLPNDAGMLIDMPAKWNDQVWQGEQVPGDGYATYHLKVQLAEDDLNTMLGLYLPNAFTSYKVWIDGEELGGAGVPGTTRETTKPAYQPQVVYFKPSSQEIDLVFHVANFHHSKGGLWRIIRIGEDKAITSLREKQLAFEMFLIGSLLVMGLYHLGLFMLRRKEKSTLFFGLFCLVIGIRAMMVGEVFFNQVLPDFPWEWLKKIEYICFYIAVPLFVSFARQLYPNEVHKNLTRTLWGIASLFVFVIIFTPARVFTLTLTAYQIITVVAIMLVVVAGMKALKNRRDMIRLNLGVGIIYVITVINDFLFYNQLITTRELSPFGLFIFLFGQSFQLSTQFSRAFTKVEEMSQELQELNENLERKVEERTVGLEKSQKETVEALIEMSVLEERNRIAHELHDIIGHSLTTVIVQLEAGKRLSKAKPDQVYEKMELSQELLRKGLDRIRESVKVLGEVQESIEIEEALKGLVDDTVKATGVLITSSIDEIPKLNHAQKKVIYHALQEGITNGIRHGKSTHFHFTLQVKDKFLEFKLVDNGVGEEKIEYGFGLNAMENRIEMLNGELTVKTEKGRGCELVITLPLQQELPTIVNE</sequence>
<evidence type="ECO:0000313" key="12">
    <source>
        <dbReference type="EMBL" id="MDE5414629.1"/>
    </source>
</evidence>
<dbReference type="PANTHER" id="PTHR24421:SF10">
    <property type="entry name" value="NITRATE_NITRITE SENSOR PROTEIN NARQ"/>
    <property type="match status" value="1"/>
</dbReference>
<dbReference type="Proteomes" id="UP001148125">
    <property type="component" value="Unassembled WGS sequence"/>
</dbReference>
<dbReference type="InterPro" id="IPR008979">
    <property type="entry name" value="Galactose-bd-like_sf"/>
</dbReference>
<gene>
    <name evidence="12" type="ORF">N7Z68_14720</name>
</gene>
<dbReference type="InterPro" id="IPR011623">
    <property type="entry name" value="7TMR_DISM_rcpt_extracell_dom1"/>
</dbReference>
<feature type="transmembrane region" description="Helical" evidence="10">
    <location>
        <begin position="272"/>
        <end position="292"/>
    </location>
</feature>
<keyword evidence="13" id="KW-1185">Reference proteome</keyword>
<dbReference type="CDD" id="cd16917">
    <property type="entry name" value="HATPase_UhpB-NarQ-NarX-like"/>
    <property type="match status" value="1"/>
</dbReference>
<feature type="coiled-coil region" evidence="9">
    <location>
        <begin position="406"/>
        <end position="458"/>
    </location>
</feature>
<dbReference type="InterPro" id="IPR011712">
    <property type="entry name" value="Sig_transdc_His_kin_sub3_dim/P"/>
</dbReference>
<dbReference type="Pfam" id="PF07730">
    <property type="entry name" value="HisKA_3"/>
    <property type="match status" value="1"/>
</dbReference>
<dbReference type="InterPro" id="IPR003594">
    <property type="entry name" value="HATPase_dom"/>
</dbReference>
<comment type="caution">
    <text evidence="12">The sequence shown here is derived from an EMBL/GenBank/DDBJ whole genome shotgun (WGS) entry which is preliminary data.</text>
</comment>
<dbReference type="Pfam" id="PF02518">
    <property type="entry name" value="HATPase_c"/>
    <property type="match status" value="1"/>
</dbReference>
<dbReference type="PROSITE" id="PS50109">
    <property type="entry name" value="HIS_KIN"/>
    <property type="match status" value="1"/>
</dbReference>
<keyword evidence="8" id="KW-0902">Two-component regulatory system</keyword>
<keyword evidence="10" id="KW-0812">Transmembrane</keyword>
<evidence type="ECO:0000313" key="13">
    <source>
        <dbReference type="Proteomes" id="UP001148125"/>
    </source>
</evidence>
<dbReference type="InterPro" id="IPR036890">
    <property type="entry name" value="HATPase_C_sf"/>
</dbReference>
<accession>A0ABT5VK44</accession>
<evidence type="ECO:0000256" key="1">
    <source>
        <dbReference type="ARBA" id="ARBA00000085"/>
    </source>
</evidence>
<evidence type="ECO:0000256" key="10">
    <source>
        <dbReference type="SAM" id="Phobius"/>
    </source>
</evidence>
<organism evidence="12 13">
    <name type="scientific">Alkalihalobacterium chitinilyticum</name>
    <dbReference type="NCBI Taxonomy" id="2980103"/>
    <lineage>
        <taxon>Bacteria</taxon>
        <taxon>Bacillati</taxon>
        <taxon>Bacillota</taxon>
        <taxon>Bacilli</taxon>
        <taxon>Bacillales</taxon>
        <taxon>Bacillaceae</taxon>
        <taxon>Alkalihalobacterium</taxon>
    </lineage>
</organism>
<evidence type="ECO:0000259" key="11">
    <source>
        <dbReference type="PROSITE" id="PS50109"/>
    </source>
</evidence>
<evidence type="ECO:0000256" key="5">
    <source>
        <dbReference type="ARBA" id="ARBA00022741"/>
    </source>
</evidence>
<dbReference type="EC" id="2.7.13.3" evidence="2"/>
<feature type="transmembrane region" description="Helical" evidence="10">
    <location>
        <begin position="304"/>
        <end position="323"/>
    </location>
</feature>
<evidence type="ECO:0000256" key="2">
    <source>
        <dbReference type="ARBA" id="ARBA00012438"/>
    </source>
</evidence>
<dbReference type="InterPro" id="IPR005467">
    <property type="entry name" value="His_kinase_dom"/>
</dbReference>
<feature type="transmembrane region" description="Helical" evidence="10">
    <location>
        <begin position="5"/>
        <end position="25"/>
    </location>
</feature>
<keyword evidence="10" id="KW-1133">Transmembrane helix</keyword>
<evidence type="ECO:0000256" key="4">
    <source>
        <dbReference type="ARBA" id="ARBA00022679"/>
    </source>
</evidence>
<feature type="transmembrane region" description="Helical" evidence="10">
    <location>
        <begin position="358"/>
        <end position="377"/>
    </location>
</feature>
<dbReference type="GO" id="GO:0016301">
    <property type="term" value="F:kinase activity"/>
    <property type="evidence" value="ECO:0007669"/>
    <property type="project" value="UniProtKB-KW"/>
</dbReference>
<feature type="transmembrane region" description="Helical" evidence="10">
    <location>
        <begin position="205"/>
        <end position="228"/>
    </location>
</feature>
<dbReference type="SUPFAM" id="SSF55874">
    <property type="entry name" value="ATPase domain of HSP90 chaperone/DNA topoisomerase II/histidine kinase"/>
    <property type="match status" value="1"/>
</dbReference>
<evidence type="ECO:0000256" key="8">
    <source>
        <dbReference type="ARBA" id="ARBA00023012"/>
    </source>
</evidence>
<keyword evidence="9" id="KW-0175">Coiled coil</keyword>
<dbReference type="EMBL" id="JAOTPO010000010">
    <property type="protein sequence ID" value="MDE5414629.1"/>
    <property type="molecule type" value="Genomic_DNA"/>
</dbReference>
<dbReference type="SMART" id="SM00387">
    <property type="entry name" value="HATPase_c"/>
    <property type="match status" value="1"/>
</dbReference>
<keyword evidence="3" id="KW-0597">Phosphoprotein</keyword>
<comment type="catalytic activity">
    <reaction evidence="1">
        <text>ATP + protein L-histidine = ADP + protein N-phospho-L-histidine.</text>
        <dbReference type="EC" id="2.7.13.3"/>
    </reaction>
</comment>
<dbReference type="Gene3D" id="1.20.5.1930">
    <property type="match status" value="1"/>
</dbReference>
<dbReference type="Pfam" id="PF07695">
    <property type="entry name" value="7TMR-DISM_7TM"/>
    <property type="match status" value="1"/>
</dbReference>
<dbReference type="InterPro" id="IPR050482">
    <property type="entry name" value="Sensor_HK_TwoCompSys"/>
</dbReference>
<feature type="domain" description="Histidine kinase" evidence="11">
    <location>
        <begin position="460"/>
        <end position="650"/>
    </location>
</feature>
<evidence type="ECO:0000256" key="9">
    <source>
        <dbReference type="SAM" id="Coils"/>
    </source>
</evidence>
<dbReference type="SUPFAM" id="SSF49785">
    <property type="entry name" value="Galactose-binding domain-like"/>
    <property type="match status" value="1"/>
</dbReference>
<evidence type="ECO:0000256" key="6">
    <source>
        <dbReference type="ARBA" id="ARBA00022777"/>
    </source>
</evidence>
<dbReference type="PANTHER" id="PTHR24421">
    <property type="entry name" value="NITRATE/NITRITE SENSOR PROTEIN NARX-RELATED"/>
    <property type="match status" value="1"/>
</dbReference>
<dbReference type="Gene3D" id="2.60.120.260">
    <property type="entry name" value="Galactose-binding domain-like"/>
    <property type="match status" value="1"/>
</dbReference>
<dbReference type="Gene3D" id="3.30.565.10">
    <property type="entry name" value="Histidine kinase-like ATPase, C-terminal domain"/>
    <property type="match status" value="1"/>
</dbReference>
<dbReference type="RefSeq" id="WP_275119243.1">
    <property type="nucleotide sequence ID" value="NZ_JAOTPO010000010.1"/>
</dbReference>
<keyword evidence="5" id="KW-0547">Nucleotide-binding</keyword>
<evidence type="ECO:0000256" key="3">
    <source>
        <dbReference type="ARBA" id="ARBA00022553"/>
    </source>
</evidence>
<reference evidence="12" key="1">
    <citation type="submission" date="2024-05" db="EMBL/GenBank/DDBJ databases">
        <title>Alkalihalobacillus sp. strain MEB203 novel alkaliphilic bacterium from Lonar Lake, India.</title>
        <authorList>
            <person name="Joshi A."/>
            <person name="Thite S."/>
            <person name="Mengade P."/>
        </authorList>
    </citation>
    <scope>NUCLEOTIDE SEQUENCE</scope>
    <source>
        <strain evidence="12">MEB 203</strain>
    </source>
</reference>
<feature type="transmembrane region" description="Helical" evidence="10">
    <location>
        <begin position="235"/>
        <end position="252"/>
    </location>
</feature>